<feature type="domain" description="Ubiquitin-like" evidence="1">
    <location>
        <begin position="1"/>
        <end position="73"/>
    </location>
</feature>
<comment type="caution">
    <text evidence="2">The sequence shown here is derived from an EMBL/GenBank/DDBJ whole genome shotgun (WGS) entry which is preliminary data.</text>
</comment>
<dbReference type="SMART" id="SM00213">
    <property type="entry name" value="UBQ"/>
    <property type="match status" value="1"/>
</dbReference>
<dbReference type="OrthoDB" id="428577at2759"/>
<dbReference type="PROSITE" id="PS50053">
    <property type="entry name" value="UBIQUITIN_2"/>
    <property type="match status" value="1"/>
</dbReference>
<dbReference type="SUPFAM" id="SSF54236">
    <property type="entry name" value="Ubiquitin-like"/>
    <property type="match status" value="1"/>
</dbReference>
<dbReference type="PRINTS" id="PR00348">
    <property type="entry name" value="UBIQUITIN"/>
</dbReference>
<dbReference type="Pfam" id="PF00240">
    <property type="entry name" value="ubiquitin"/>
    <property type="match status" value="1"/>
</dbReference>
<dbReference type="InterPro" id="IPR000626">
    <property type="entry name" value="Ubiquitin-like_dom"/>
</dbReference>
<keyword evidence="3" id="KW-1185">Reference proteome</keyword>
<dbReference type="InterPro" id="IPR019956">
    <property type="entry name" value="Ubiquitin_dom"/>
</dbReference>
<dbReference type="AlphaFoldDB" id="A0A812QLU5"/>
<sequence>MQVYLQTLAGKIIPLSVEPSETIRSAKARVQDVEGFRASQQQWMRDGQKLPDSLSFEDCNIEADSTIDLVLSRQTLRISVRTLTGELLRIEMEDDFSVDCLKAKIEEASPGCFQEWFVSL</sequence>
<dbReference type="InterPro" id="IPR029071">
    <property type="entry name" value="Ubiquitin-like_domsf"/>
</dbReference>
<name>A0A812QLU5_SYMPI</name>
<dbReference type="Proteomes" id="UP000649617">
    <property type="component" value="Unassembled WGS sequence"/>
</dbReference>
<evidence type="ECO:0000313" key="2">
    <source>
        <dbReference type="EMBL" id="CAE7393668.1"/>
    </source>
</evidence>
<dbReference type="InterPro" id="IPR050158">
    <property type="entry name" value="Ubiquitin_ubiquitin-like"/>
</dbReference>
<reference evidence="2" key="1">
    <citation type="submission" date="2021-02" db="EMBL/GenBank/DDBJ databases">
        <authorList>
            <person name="Dougan E. K."/>
            <person name="Rhodes N."/>
            <person name="Thang M."/>
            <person name="Chan C."/>
        </authorList>
    </citation>
    <scope>NUCLEOTIDE SEQUENCE</scope>
</reference>
<proteinExistence type="predicted"/>
<gene>
    <name evidence="2" type="primary">UBB</name>
    <name evidence="2" type="ORF">SPIL2461_LOCUS9670</name>
</gene>
<dbReference type="Gene3D" id="3.10.20.90">
    <property type="entry name" value="Phosphatidylinositol 3-kinase Catalytic Subunit, Chain A, domain 1"/>
    <property type="match status" value="1"/>
</dbReference>
<organism evidence="2 3">
    <name type="scientific">Symbiodinium pilosum</name>
    <name type="common">Dinoflagellate</name>
    <dbReference type="NCBI Taxonomy" id="2952"/>
    <lineage>
        <taxon>Eukaryota</taxon>
        <taxon>Sar</taxon>
        <taxon>Alveolata</taxon>
        <taxon>Dinophyceae</taxon>
        <taxon>Suessiales</taxon>
        <taxon>Symbiodiniaceae</taxon>
        <taxon>Symbiodinium</taxon>
    </lineage>
</organism>
<dbReference type="EMBL" id="CAJNIZ010017113">
    <property type="protein sequence ID" value="CAE7393668.1"/>
    <property type="molecule type" value="Genomic_DNA"/>
</dbReference>
<dbReference type="PANTHER" id="PTHR10666">
    <property type="entry name" value="UBIQUITIN"/>
    <property type="match status" value="1"/>
</dbReference>
<accession>A0A812QLU5</accession>
<evidence type="ECO:0000259" key="1">
    <source>
        <dbReference type="PROSITE" id="PS50053"/>
    </source>
</evidence>
<protein>
    <submittedName>
        <fullName evidence="2">UBB protein</fullName>
    </submittedName>
</protein>
<evidence type="ECO:0000313" key="3">
    <source>
        <dbReference type="Proteomes" id="UP000649617"/>
    </source>
</evidence>